<dbReference type="EMBL" id="BOOH01000048">
    <property type="protein sequence ID" value="GIH79343.1"/>
    <property type="molecule type" value="Genomic_DNA"/>
</dbReference>
<evidence type="ECO:0008006" key="5">
    <source>
        <dbReference type="Google" id="ProtNLM"/>
    </source>
</evidence>
<proteinExistence type="predicted"/>
<dbReference type="RefSeq" id="WP_203893813.1">
    <property type="nucleotide sequence ID" value="NZ_BOOH01000048.1"/>
</dbReference>
<evidence type="ECO:0000256" key="1">
    <source>
        <dbReference type="SAM" id="MobiDB-lite"/>
    </source>
</evidence>
<feature type="signal peptide" evidence="2">
    <location>
        <begin position="1"/>
        <end position="27"/>
    </location>
</feature>
<evidence type="ECO:0000256" key="2">
    <source>
        <dbReference type="SAM" id="SignalP"/>
    </source>
</evidence>
<gene>
    <name evidence="3" type="ORF">Plo01_57720</name>
</gene>
<keyword evidence="2" id="KW-0732">Signal</keyword>
<evidence type="ECO:0000313" key="3">
    <source>
        <dbReference type="EMBL" id="GIH79343.1"/>
    </source>
</evidence>
<organism evidence="3 4">
    <name type="scientific">Planobispora longispora</name>
    <dbReference type="NCBI Taxonomy" id="28887"/>
    <lineage>
        <taxon>Bacteria</taxon>
        <taxon>Bacillati</taxon>
        <taxon>Actinomycetota</taxon>
        <taxon>Actinomycetes</taxon>
        <taxon>Streptosporangiales</taxon>
        <taxon>Streptosporangiaceae</taxon>
        <taxon>Planobispora</taxon>
    </lineage>
</organism>
<sequence>MRSPTFLLSLGTAAVLFAGLLAGSAGAATGRGTAQSTVTQEAAAQGTAAAPKVRVAVGKAKASPARHSGECPVTVGFSAVIATKGAGTVKYRWVRSDGSRGSVKTLKVRSAGIKKTVVRDRQSFDWDTRGWQAVEILGRKGLSGKAHFSVSCSGGKPVVYNGVNPLPPAPQPQEPTRAAASVAVTPPAYTGPCPAAGQPVRFDALIQVNRVPARVAYQWIDSADGAGPVQYLDFAAGGPRSQTVALTHPVKVTTTGWKSVDIVSPAGSVDSLRGNYSVTCDEPEPEQKITPAAAVDKPAYTGSCPVALTFTGSITVTRVPAKVRYQWRDSEGGVGPEQELEFTGEPGSKPVAPHTMTIGYDREVPTVKGAGMLRILSPETDPDVAEAAFTVNCTGGGSQPPAPVVSVSDMKVNPASYTGPCRKPADVARHVSAKITAAKPMTVRYQWVDEQGRPWFGSGPFSTTFYSAGSKTVANGFSSVATARGSVRLKIVEPAGGPQTEAVTFSTVCVNPSVSDAGKRRTDENEECGNDRPAEFALSAKLTVADGPASVGYRWYRKSTETRNQWVFVGGGTASFTGTGKQEQTITGRYATQRSETGSFKVVLTDPYEGGDYTTFSVTCRSKHDH</sequence>
<evidence type="ECO:0000313" key="4">
    <source>
        <dbReference type="Proteomes" id="UP000616724"/>
    </source>
</evidence>
<keyword evidence="4" id="KW-1185">Reference proteome</keyword>
<reference evidence="3 4" key="1">
    <citation type="submission" date="2021-01" db="EMBL/GenBank/DDBJ databases">
        <title>Whole genome shotgun sequence of Planobispora longispora NBRC 13918.</title>
        <authorList>
            <person name="Komaki H."/>
            <person name="Tamura T."/>
        </authorList>
    </citation>
    <scope>NUCLEOTIDE SEQUENCE [LARGE SCALE GENOMIC DNA]</scope>
    <source>
        <strain evidence="3 4">NBRC 13918</strain>
    </source>
</reference>
<name>A0A8J3RQN4_9ACTN</name>
<dbReference type="AlphaFoldDB" id="A0A8J3RQN4"/>
<dbReference type="Proteomes" id="UP000616724">
    <property type="component" value="Unassembled WGS sequence"/>
</dbReference>
<feature type="region of interest" description="Disordered" evidence="1">
    <location>
        <begin position="330"/>
        <end position="351"/>
    </location>
</feature>
<feature type="chain" id="PRO_5035246377" description="Ig-like domain-containing protein" evidence="2">
    <location>
        <begin position="28"/>
        <end position="626"/>
    </location>
</feature>
<accession>A0A8J3RQN4</accession>
<comment type="caution">
    <text evidence="3">The sequence shown here is derived from an EMBL/GenBank/DDBJ whole genome shotgun (WGS) entry which is preliminary data.</text>
</comment>
<protein>
    <recommendedName>
        <fullName evidence="5">Ig-like domain-containing protein</fullName>
    </recommendedName>
</protein>